<name>A0A2I0L1V5_PUNGR</name>
<dbReference type="AlphaFoldDB" id="A0A2I0L1V5"/>
<protein>
    <submittedName>
        <fullName evidence="1">Uncharacterized protein</fullName>
    </submittedName>
</protein>
<keyword evidence="2" id="KW-1185">Reference proteome</keyword>
<evidence type="ECO:0000313" key="1">
    <source>
        <dbReference type="EMBL" id="PKI74684.1"/>
    </source>
</evidence>
<accession>A0A2I0L1V5</accession>
<sequence>MTGSAIPWCPWTCHVCGADKSYDKKGLIRAADWVAWRGPLDVVGEFSDWEVMRGPSIEYSKPKGLILLCVWDHLDEVVPALTGRLPVDIDRPNDGPWGFIIDHAVRLASKVDHGDLTPYESRSRRGKSGLIGTGRINYIASALSRFNV</sequence>
<proteinExistence type="predicted"/>
<dbReference type="EMBL" id="PGOL01000196">
    <property type="protein sequence ID" value="PKI74684.1"/>
    <property type="molecule type" value="Genomic_DNA"/>
</dbReference>
<gene>
    <name evidence="1" type="ORF">CRG98_005011</name>
</gene>
<organism evidence="1 2">
    <name type="scientific">Punica granatum</name>
    <name type="common">Pomegranate</name>
    <dbReference type="NCBI Taxonomy" id="22663"/>
    <lineage>
        <taxon>Eukaryota</taxon>
        <taxon>Viridiplantae</taxon>
        <taxon>Streptophyta</taxon>
        <taxon>Embryophyta</taxon>
        <taxon>Tracheophyta</taxon>
        <taxon>Spermatophyta</taxon>
        <taxon>Magnoliopsida</taxon>
        <taxon>eudicotyledons</taxon>
        <taxon>Gunneridae</taxon>
        <taxon>Pentapetalae</taxon>
        <taxon>rosids</taxon>
        <taxon>malvids</taxon>
        <taxon>Myrtales</taxon>
        <taxon>Lythraceae</taxon>
        <taxon>Punica</taxon>
    </lineage>
</organism>
<evidence type="ECO:0000313" key="2">
    <source>
        <dbReference type="Proteomes" id="UP000233551"/>
    </source>
</evidence>
<reference evidence="1 2" key="1">
    <citation type="submission" date="2017-11" db="EMBL/GenBank/DDBJ databases">
        <title>De-novo sequencing of pomegranate (Punica granatum L.) genome.</title>
        <authorList>
            <person name="Akparov Z."/>
            <person name="Amiraslanov A."/>
            <person name="Hajiyeva S."/>
            <person name="Abbasov M."/>
            <person name="Kaur K."/>
            <person name="Hamwieh A."/>
            <person name="Solovyev V."/>
            <person name="Salamov A."/>
            <person name="Braich B."/>
            <person name="Kosarev P."/>
            <person name="Mahmoud A."/>
            <person name="Hajiyev E."/>
            <person name="Babayeva S."/>
            <person name="Izzatullayeva V."/>
            <person name="Mammadov A."/>
            <person name="Mammadov A."/>
            <person name="Sharifova S."/>
            <person name="Ojaghi J."/>
            <person name="Eynullazada K."/>
            <person name="Bayramov B."/>
            <person name="Abdulazimova A."/>
            <person name="Shahmuradov I."/>
        </authorList>
    </citation>
    <scope>NUCLEOTIDE SEQUENCE [LARGE SCALE GENOMIC DNA]</scope>
    <source>
        <strain evidence="2">cv. AG2017</strain>
        <tissue evidence="1">Leaf</tissue>
    </source>
</reference>
<dbReference type="Proteomes" id="UP000233551">
    <property type="component" value="Unassembled WGS sequence"/>
</dbReference>
<comment type="caution">
    <text evidence="1">The sequence shown here is derived from an EMBL/GenBank/DDBJ whole genome shotgun (WGS) entry which is preliminary data.</text>
</comment>